<dbReference type="HOGENOM" id="CLU_047094_1_0_9"/>
<accession>C2XU71</accession>
<comment type="caution">
    <text evidence="1">The sequence shown here is derived from an EMBL/GenBank/DDBJ whole genome shotgun (WGS) entry which is preliminary data.</text>
</comment>
<dbReference type="Proteomes" id="UP000001753">
    <property type="component" value="Chromosome"/>
</dbReference>
<gene>
    <name evidence="1" type="ORF">bcere0026_22420</name>
</gene>
<sequence length="393" mass="46179">MLYLVGKYILYGGEDLMDDVKDLLFKSRFSDDKLHSNYKRVLDEELPYIRDVLKNWAEGFIDRDKKFINEFQTTFNSSFWELYLFAVMKELKLEVDLTHDRPDFVVEGENGFAIEATIASHANQETPEWEKKYSQEEIEEWTREKIINNATLRLANAFMSKSSKYTSSYNKLNHVQDKPYVIAIAPFDSPYFFMQNHHPIQRVLYGFDRYIAIDWDEQNREILDEVLIEEIEKTSGAKVPLGYFTTPKYSHVSAVIFSNVATFSKVRMLSDDPRIALVQYRRYNDHGTQPIEGVEEKSNYHEHLLDGLVVFHNPYADIPFNIEEFYHPVIGHYCYDLEEKELISDIPHGMLFQRLVQVIDVQGASLQDLEQIRRELTNGKKETTQSSFPKYHT</sequence>
<reference evidence="1" key="1">
    <citation type="journal article" date="2012" name="Genome Res.">
        <title>Genomic characterization of the Bacillus cereus sensu lato species: Backdrop to the evolution of Bacillus anthracis.</title>
        <authorList>
            <person name="Zwick M.E."/>
            <person name="Joseph S.J."/>
            <person name="Didelot X."/>
            <person name="Chen P.E."/>
            <person name="Bishop-Lilly K.A."/>
            <person name="Stewart A.C."/>
            <person name="Willner K."/>
            <person name="Nolan N."/>
            <person name="Lentz S."/>
            <person name="Thomason M.K."/>
            <person name="Sozhamannan S."/>
            <person name="Mateczun A.J."/>
            <person name="Du L."/>
            <person name="Read T.D."/>
        </authorList>
    </citation>
    <scope>NUCLEOTIDE SEQUENCE [LARGE SCALE GENOMIC DNA]</scope>
    <source>
        <strain evidence="1">AH603</strain>
    </source>
</reference>
<protein>
    <recommendedName>
        <fullName evidence="2">Glycosaminoglycan attachment site</fullName>
    </recommendedName>
</protein>
<proteinExistence type="predicted"/>
<organism evidence="1">
    <name type="scientific">Bacillus mycoides</name>
    <dbReference type="NCBI Taxonomy" id="1405"/>
    <lineage>
        <taxon>Bacteria</taxon>
        <taxon>Bacillati</taxon>
        <taxon>Bacillota</taxon>
        <taxon>Bacilli</taxon>
        <taxon>Bacillales</taxon>
        <taxon>Bacillaceae</taxon>
        <taxon>Bacillus</taxon>
        <taxon>Bacillus cereus group</taxon>
    </lineage>
</organism>
<dbReference type="EMBL" id="ACMP01000068">
    <property type="protein sequence ID" value="EEL70788.1"/>
    <property type="molecule type" value="Genomic_DNA"/>
</dbReference>
<evidence type="ECO:0000313" key="1">
    <source>
        <dbReference type="EMBL" id="EEL70788.1"/>
    </source>
</evidence>
<evidence type="ECO:0008006" key="2">
    <source>
        <dbReference type="Google" id="ProtNLM"/>
    </source>
</evidence>
<name>C2XU71_BACMY</name>
<dbReference type="AlphaFoldDB" id="C2XU71"/>